<feature type="signal peptide" evidence="3">
    <location>
        <begin position="1"/>
        <end position="22"/>
    </location>
</feature>
<keyword evidence="2 3" id="KW-0732">Signal</keyword>
<dbReference type="Gene3D" id="3.40.190.10">
    <property type="entry name" value="Periplasmic binding protein-like II"/>
    <property type="match status" value="2"/>
</dbReference>
<dbReference type="PANTHER" id="PTHR35841">
    <property type="entry name" value="PHOSPHONATES-BINDING PERIPLASMIC PROTEIN"/>
    <property type="match status" value="1"/>
</dbReference>
<organism evidence="5 6">
    <name type="scientific">Gulbenkiania indica</name>
    <dbReference type="NCBI Taxonomy" id="375574"/>
    <lineage>
        <taxon>Bacteria</taxon>
        <taxon>Pseudomonadati</taxon>
        <taxon>Pseudomonadota</taxon>
        <taxon>Betaproteobacteria</taxon>
        <taxon>Neisseriales</taxon>
        <taxon>Chromobacteriaceae</taxon>
        <taxon>Gulbenkiania</taxon>
    </lineage>
</organism>
<dbReference type="InterPro" id="IPR001638">
    <property type="entry name" value="Solute-binding_3/MltF_N"/>
</dbReference>
<dbReference type="InterPro" id="IPR005770">
    <property type="entry name" value="PhnD"/>
</dbReference>
<reference evidence="6" key="1">
    <citation type="submission" date="2015-08" db="EMBL/GenBank/DDBJ databases">
        <authorList>
            <person name="Varghese N."/>
        </authorList>
    </citation>
    <scope>NUCLEOTIDE SEQUENCE [LARGE SCALE GENOMIC DNA]</scope>
    <source>
        <strain evidence="6">DSM 17901</strain>
    </source>
</reference>
<feature type="chain" id="PRO_5005503342" evidence="3">
    <location>
        <begin position="23"/>
        <end position="283"/>
    </location>
</feature>
<dbReference type="NCBIfam" id="TIGR04553">
    <property type="entry name" value="ABC_peri_selen"/>
    <property type="match status" value="1"/>
</dbReference>
<evidence type="ECO:0000313" key="6">
    <source>
        <dbReference type="Proteomes" id="UP000243535"/>
    </source>
</evidence>
<evidence type="ECO:0000259" key="4">
    <source>
        <dbReference type="SMART" id="SM00062"/>
    </source>
</evidence>
<dbReference type="Proteomes" id="UP000243535">
    <property type="component" value="Unassembled WGS sequence"/>
</dbReference>
<protein>
    <submittedName>
        <fullName evidence="5">Phosphate/phosphite/phosphonate ABC transporter, periplasmic binding protein</fullName>
    </submittedName>
</protein>
<proteinExistence type="inferred from homology"/>
<sequence length="283" mass="30779">MSFTKKTFAAAVMLAAASVALAEEAVLRVSAIPDEAPTELQRKFAPLGSYLEKELGMKVQFVPVTDYAAVVTALTSDKIDMAWLGGFTYVQAKERGKVVPLVQREEDTKFTSKYIGSVAAGINSLKDLKGKSFAFGSASSTSGHLMPRYFLQKQNIKPETYFKNVAYSGAHDATVAWVASGKVEGGALNASVWDKLVEAGKVDATKVKVIGTTPTFYDYNWTVRGSLDAKLQKKITAAFLKLDPKNPEHQQILELQRATRFVGTKPENYKGIEAAAREAGLLK</sequence>
<dbReference type="GO" id="GO:0055085">
    <property type="term" value="P:transmembrane transport"/>
    <property type="evidence" value="ECO:0007669"/>
    <property type="project" value="InterPro"/>
</dbReference>
<dbReference type="Pfam" id="PF12974">
    <property type="entry name" value="Phosphonate-bd"/>
    <property type="match status" value="1"/>
</dbReference>
<dbReference type="NCBIfam" id="TIGR01098">
    <property type="entry name" value="3A0109s03R"/>
    <property type="match status" value="1"/>
</dbReference>
<comment type="similarity">
    <text evidence="1">Belongs to the phosphate/phosphite/phosphonate binding protein family.</text>
</comment>
<dbReference type="AlphaFoldDB" id="A0A0K6GUF4"/>
<name>A0A0K6GUF4_9NEIS</name>
<gene>
    <name evidence="5" type="ORF">Ga0061063_0993</name>
</gene>
<evidence type="ECO:0000313" key="5">
    <source>
        <dbReference type="EMBL" id="CUA82137.1"/>
    </source>
</evidence>
<dbReference type="RefSeq" id="WP_055433495.1">
    <property type="nucleotide sequence ID" value="NZ_CYHA01000002.1"/>
</dbReference>
<accession>A0A0K6GUF4</accession>
<dbReference type="EMBL" id="CYHA01000002">
    <property type="protein sequence ID" value="CUA82137.1"/>
    <property type="molecule type" value="Genomic_DNA"/>
</dbReference>
<keyword evidence="6" id="KW-1185">Reference proteome</keyword>
<dbReference type="CDD" id="cd13572">
    <property type="entry name" value="PBP2_PnhD_2"/>
    <property type="match status" value="1"/>
</dbReference>
<evidence type="ECO:0000256" key="2">
    <source>
        <dbReference type="ARBA" id="ARBA00022729"/>
    </source>
</evidence>
<feature type="domain" description="Solute-binding protein family 3/N-terminal" evidence="4">
    <location>
        <begin position="26"/>
        <end position="247"/>
    </location>
</feature>
<evidence type="ECO:0000256" key="3">
    <source>
        <dbReference type="SAM" id="SignalP"/>
    </source>
</evidence>
<dbReference type="GO" id="GO:0043190">
    <property type="term" value="C:ATP-binding cassette (ABC) transporter complex"/>
    <property type="evidence" value="ECO:0007669"/>
    <property type="project" value="InterPro"/>
</dbReference>
<evidence type="ECO:0000256" key="1">
    <source>
        <dbReference type="ARBA" id="ARBA00007162"/>
    </source>
</evidence>
<dbReference type="SMART" id="SM00062">
    <property type="entry name" value="PBPb"/>
    <property type="match status" value="1"/>
</dbReference>
<dbReference type="STRING" id="375574.GCA_001418035_00786"/>
<dbReference type="SUPFAM" id="SSF53850">
    <property type="entry name" value="Periplasmic binding protein-like II"/>
    <property type="match status" value="1"/>
</dbReference>
<dbReference type="InterPro" id="IPR030836">
    <property type="entry name" value="ABC_peri_PhnD-like"/>
</dbReference>
<dbReference type="PANTHER" id="PTHR35841:SF1">
    <property type="entry name" value="PHOSPHONATES-BINDING PERIPLASMIC PROTEIN"/>
    <property type="match status" value="1"/>
</dbReference>